<sequence length="316" mass="35015">MFMTLACILAFTIAHPDNQEIVLDPVPSATVPTVAGISRLQGAGKPTFPVSAEPQKREVPETNSYIGQVSESDSNDADKLPKQIHENEKLWATKSLLDLISLLMKERITRLLTFETTEDLIEEVMTVLKDLLVFTTKPKPDSTEEGMEHSKTDFQIDQLVEKLKTILTERRLSTEVITPLIGLVKDYARSGKIEPHGLDDSKVIRQQELQPSNVLESTSFLELVGNGPYCFFNKGLIAGLIANFATRNAVEGSVIMSWLTFLYFVAAIDLSYSEKLIEAQAQVIRNGGKVKSIPELELVCEDIIMLAHGQIVPADC</sequence>
<accession>A0A0H5QVQ1</accession>
<feature type="non-terminal residue" evidence="2">
    <location>
        <position position="316"/>
    </location>
</feature>
<dbReference type="Gene3D" id="2.70.150.10">
    <property type="entry name" value="Calcium-transporting ATPase, cytoplasmic transduction domain A"/>
    <property type="match status" value="1"/>
</dbReference>
<dbReference type="Pfam" id="PF00122">
    <property type="entry name" value="E1-E2_ATPase"/>
    <property type="match status" value="1"/>
</dbReference>
<feature type="domain" description="P-type ATPase A" evidence="1">
    <location>
        <begin position="276"/>
        <end position="316"/>
    </location>
</feature>
<dbReference type="AlphaFoldDB" id="A0A0H5QVQ1"/>
<protein>
    <recommendedName>
        <fullName evidence="1">P-type ATPase A domain-containing protein</fullName>
    </recommendedName>
</protein>
<dbReference type="EMBL" id="HACM01005249">
    <property type="protein sequence ID" value="CRZ05691.1"/>
    <property type="molecule type" value="Transcribed_RNA"/>
</dbReference>
<proteinExistence type="predicted"/>
<reference evidence="2" key="1">
    <citation type="submission" date="2015-04" db="EMBL/GenBank/DDBJ databases">
        <title>The genome sequence of the plant pathogenic Rhizarian Plasmodiophora brassicae reveals insights in its biotrophic life cycle and the origin of chitin synthesis.</title>
        <authorList>
            <person name="Schwelm A."/>
            <person name="Fogelqvist J."/>
            <person name="Knaust A."/>
            <person name="Julke S."/>
            <person name="Lilja T."/>
            <person name="Dhandapani V."/>
            <person name="Bonilla-Rosso G."/>
            <person name="Karlsson M."/>
            <person name="Shevchenko A."/>
            <person name="Choi S.R."/>
            <person name="Kim H.G."/>
            <person name="Park J.Y."/>
            <person name="Lim Y.P."/>
            <person name="Ludwig-Muller J."/>
            <person name="Dixelius C."/>
        </authorList>
    </citation>
    <scope>NUCLEOTIDE SEQUENCE</scope>
    <source>
        <tissue evidence="2">Potato root galls</tissue>
    </source>
</reference>
<evidence type="ECO:0000259" key="1">
    <source>
        <dbReference type="Pfam" id="PF00122"/>
    </source>
</evidence>
<evidence type="ECO:0000313" key="2">
    <source>
        <dbReference type="EMBL" id="CRZ05691.1"/>
    </source>
</evidence>
<organism evidence="2">
    <name type="scientific">Spongospora subterranea</name>
    <dbReference type="NCBI Taxonomy" id="70186"/>
    <lineage>
        <taxon>Eukaryota</taxon>
        <taxon>Sar</taxon>
        <taxon>Rhizaria</taxon>
        <taxon>Endomyxa</taxon>
        <taxon>Phytomyxea</taxon>
        <taxon>Plasmodiophorida</taxon>
        <taxon>Plasmodiophoridae</taxon>
        <taxon>Spongospora</taxon>
    </lineage>
</organism>
<dbReference type="InterPro" id="IPR059000">
    <property type="entry name" value="ATPase_P-type_domA"/>
</dbReference>
<name>A0A0H5QVQ1_9EUKA</name>